<sequence length="66" mass="6830">MTRPRRRIDISGVPARPYQPGHSGSGLEVLGAAGEASDTPLIAAGALQLLQLCRPPLEVLQPASTA</sequence>
<proteinExistence type="predicted"/>
<keyword evidence="3" id="KW-1185">Reference proteome</keyword>
<comment type="caution">
    <text evidence="2">The sequence shown here is derived from an EMBL/GenBank/DDBJ whole genome shotgun (WGS) entry which is preliminary data.</text>
</comment>
<dbReference type="Proteomes" id="UP000579812">
    <property type="component" value="Unassembled WGS sequence"/>
</dbReference>
<evidence type="ECO:0000313" key="3">
    <source>
        <dbReference type="Proteomes" id="UP000579812"/>
    </source>
</evidence>
<organism evidence="2 3">
    <name type="scientific">Onychostoma macrolepis</name>
    <dbReference type="NCBI Taxonomy" id="369639"/>
    <lineage>
        <taxon>Eukaryota</taxon>
        <taxon>Metazoa</taxon>
        <taxon>Chordata</taxon>
        <taxon>Craniata</taxon>
        <taxon>Vertebrata</taxon>
        <taxon>Euteleostomi</taxon>
        <taxon>Actinopterygii</taxon>
        <taxon>Neopterygii</taxon>
        <taxon>Teleostei</taxon>
        <taxon>Ostariophysi</taxon>
        <taxon>Cypriniformes</taxon>
        <taxon>Cyprinidae</taxon>
        <taxon>Acrossocheilinae</taxon>
        <taxon>Onychostoma</taxon>
    </lineage>
</organism>
<dbReference type="AlphaFoldDB" id="A0A7J6DCN8"/>
<gene>
    <name evidence="2" type="ORF">G5714_001585</name>
</gene>
<feature type="region of interest" description="Disordered" evidence="1">
    <location>
        <begin position="1"/>
        <end position="22"/>
    </location>
</feature>
<reference evidence="2 3" key="1">
    <citation type="submission" date="2020-04" db="EMBL/GenBank/DDBJ databases">
        <title>Chromosome-level genome assembly of a cyprinid fish Onychostoma macrolepis by integration of Nanopore Sequencing, Bionano and Hi-C technology.</title>
        <authorList>
            <person name="Wang D."/>
        </authorList>
    </citation>
    <scope>NUCLEOTIDE SEQUENCE [LARGE SCALE GENOMIC DNA]</scope>
    <source>
        <strain evidence="2">SWU-2019</strain>
        <tissue evidence="2">Muscle</tissue>
    </source>
</reference>
<protein>
    <submittedName>
        <fullName evidence="2">Uncharacterized protein</fullName>
    </submittedName>
</protein>
<evidence type="ECO:0000313" key="2">
    <source>
        <dbReference type="EMBL" id="KAF4117032.1"/>
    </source>
</evidence>
<evidence type="ECO:0000256" key="1">
    <source>
        <dbReference type="SAM" id="MobiDB-lite"/>
    </source>
</evidence>
<name>A0A7J6DCN8_9TELE</name>
<dbReference type="EMBL" id="JAAMOB010000002">
    <property type="protein sequence ID" value="KAF4117032.1"/>
    <property type="molecule type" value="Genomic_DNA"/>
</dbReference>
<accession>A0A7J6DCN8</accession>